<dbReference type="SUPFAM" id="SSF58038">
    <property type="entry name" value="SNARE fusion complex"/>
    <property type="match status" value="1"/>
</dbReference>
<dbReference type="OMA" id="MIAYDIN"/>
<organism evidence="4 5">
    <name type="scientific">Reticulomyxa filosa</name>
    <dbReference type="NCBI Taxonomy" id="46433"/>
    <lineage>
        <taxon>Eukaryota</taxon>
        <taxon>Sar</taxon>
        <taxon>Rhizaria</taxon>
        <taxon>Retaria</taxon>
        <taxon>Foraminifera</taxon>
        <taxon>Monothalamids</taxon>
        <taxon>Reticulomyxidae</taxon>
        <taxon>Reticulomyxa</taxon>
    </lineage>
</organism>
<protein>
    <recommendedName>
        <fullName evidence="3">t-SNARE coiled-coil homology domain-containing protein</fullName>
    </recommendedName>
</protein>
<dbReference type="Proteomes" id="UP000023152">
    <property type="component" value="Unassembled WGS sequence"/>
</dbReference>
<keyword evidence="1" id="KW-0175">Coiled coil</keyword>
<feature type="coiled-coil region" evidence="1">
    <location>
        <begin position="39"/>
        <end position="69"/>
    </location>
</feature>
<dbReference type="OrthoDB" id="29755at2759"/>
<dbReference type="CDD" id="cd15841">
    <property type="entry name" value="SNARE_Qc"/>
    <property type="match status" value="1"/>
</dbReference>
<name>X6NZT8_RETFI</name>
<evidence type="ECO:0000313" key="5">
    <source>
        <dbReference type="Proteomes" id="UP000023152"/>
    </source>
</evidence>
<dbReference type="EMBL" id="ASPP01004976">
    <property type="protein sequence ID" value="ETO31368.1"/>
    <property type="molecule type" value="Genomic_DNA"/>
</dbReference>
<feature type="region of interest" description="Disordered" evidence="2">
    <location>
        <begin position="160"/>
        <end position="189"/>
    </location>
</feature>
<dbReference type="Gene3D" id="1.20.5.110">
    <property type="match status" value="1"/>
</dbReference>
<reference evidence="4 5" key="1">
    <citation type="journal article" date="2013" name="Curr. Biol.">
        <title>The Genome of the Foraminiferan Reticulomyxa filosa.</title>
        <authorList>
            <person name="Glockner G."/>
            <person name="Hulsmann N."/>
            <person name="Schleicher M."/>
            <person name="Noegel A.A."/>
            <person name="Eichinger L."/>
            <person name="Gallinger C."/>
            <person name="Pawlowski J."/>
            <person name="Sierra R."/>
            <person name="Euteneuer U."/>
            <person name="Pillet L."/>
            <person name="Moustafa A."/>
            <person name="Platzer M."/>
            <person name="Groth M."/>
            <person name="Szafranski K."/>
            <person name="Schliwa M."/>
        </authorList>
    </citation>
    <scope>NUCLEOTIDE SEQUENCE [LARGE SCALE GENOMIC DNA]</scope>
</reference>
<gene>
    <name evidence="4" type="ORF">RFI_05749</name>
</gene>
<feature type="domain" description="T-SNARE coiled-coil homology" evidence="3">
    <location>
        <begin position="213"/>
        <end position="268"/>
    </location>
</feature>
<keyword evidence="5" id="KW-1185">Reference proteome</keyword>
<accession>X6NZT8</accession>
<evidence type="ECO:0000256" key="1">
    <source>
        <dbReference type="SAM" id="Coils"/>
    </source>
</evidence>
<sequence length="313" mass="36838">MSKGKNNGTIRQLNLLLREVEIVEQNCGTSKPKKDGNQLDDFQQNKAELNILMKTIKDNIQTRKNLEERTGESKEAIEMKYQIENDFKRAQELHSKMSQAYEGDIKKFEKQKAGALAQPDLDERKELLGLFKQFVISYDCFVWFFVQILDLEYTESEFKPKKTRGGGFQIAQNARQKRQKQREDGTMSQDAIPLTQQQQAFIQESVERDQLLDQKLDVILQGVKQLGMIAYDINEELVKQEVMLDEIENKMDKLQDKLETRNEQMKKLLEAVSFFSTMFFKKKSHETNETMNFMFDLFCFLFAWTQLLKHPWI</sequence>
<dbReference type="InterPro" id="IPR000727">
    <property type="entry name" value="T_SNARE_dom"/>
</dbReference>
<dbReference type="AlphaFoldDB" id="X6NZT8"/>
<evidence type="ECO:0000259" key="3">
    <source>
        <dbReference type="PROSITE" id="PS50192"/>
    </source>
</evidence>
<comment type="caution">
    <text evidence="4">The sequence shown here is derived from an EMBL/GenBank/DDBJ whole genome shotgun (WGS) entry which is preliminary data.</text>
</comment>
<evidence type="ECO:0000256" key="2">
    <source>
        <dbReference type="SAM" id="MobiDB-lite"/>
    </source>
</evidence>
<proteinExistence type="predicted"/>
<feature type="coiled-coil region" evidence="1">
    <location>
        <begin position="237"/>
        <end position="271"/>
    </location>
</feature>
<evidence type="ECO:0000313" key="4">
    <source>
        <dbReference type="EMBL" id="ETO31368.1"/>
    </source>
</evidence>
<dbReference type="PROSITE" id="PS50192">
    <property type="entry name" value="T_SNARE"/>
    <property type="match status" value="1"/>
</dbReference>